<feature type="region of interest" description="Disordered" evidence="14">
    <location>
        <begin position="785"/>
        <end position="812"/>
    </location>
</feature>
<evidence type="ECO:0000256" key="4">
    <source>
        <dbReference type="ARBA" id="ARBA00007245"/>
    </source>
</evidence>
<gene>
    <name evidence="17" type="primary">VEZT</name>
    <name evidence="17" type="synonym">vezt</name>
</gene>
<feature type="transmembrane region" description="Helical" evidence="15">
    <location>
        <begin position="178"/>
        <end position="197"/>
    </location>
</feature>
<evidence type="ECO:0000256" key="12">
    <source>
        <dbReference type="ARBA" id="ARBA00023242"/>
    </source>
</evidence>
<evidence type="ECO:0000259" key="16">
    <source>
        <dbReference type="Pfam" id="PF12632"/>
    </source>
</evidence>
<protein>
    <recommendedName>
        <fullName evidence="5">Vezatin</fullName>
    </recommendedName>
</protein>
<keyword evidence="9 15" id="KW-1133">Transmembrane helix</keyword>
<name>A0A8C9V7W8_SCLFO</name>
<dbReference type="CTD" id="55591"/>
<keyword evidence="7 15" id="KW-0812">Transmembrane</keyword>
<evidence type="ECO:0000256" key="6">
    <source>
        <dbReference type="ARBA" id="ARBA00022475"/>
    </source>
</evidence>
<keyword evidence="18" id="KW-1185">Reference proteome</keyword>
<reference evidence="17" key="3">
    <citation type="submission" date="2025-09" db="UniProtKB">
        <authorList>
            <consortium name="Ensembl"/>
        </authorList>
    </citation>
    <scope>IDENTIFICATION</scope>
</reference>
<sequence length="812" mass="90967">MTEEFDEEVVFENSPLFQYLQDLGHTDFEACPPLSQEEEPCVTGEEGHLSLQDVPALTREGLFWRLAEAIRRLNPFHSRVMSSSLEQQLDVAFRQYSLHTVLEQDVLLQEDVELIELLDPSILSTGSSSSPACGPTATPPTPRFLTVLSLWDVSVLVGFIAVLVGLRGLEDGPSATTLVPLVLLLVGVVLLRGWSLWRTARLQRAMWDHRAELEQLVFSSRALTSLARKSLRLIQETEVISRGFTLVSAACPFNKAGQPRGQQLLGLRKASFKALRGAFRAARLATCHMLKSYPLNSEIDNVTNYVSTVPLKELGLGLGEEPLSEERAQELTDDYSLPALKVLFQLWVGQSSEFFRRLLLLLSPGQEEQRGLADQEIQGKRTEGREKLCLMHRVVAEVTQPLHRTLPYCLNDLQRSYDFHRYFETQLQSHGSDRIGRARQKCRELNTLHASVRSLQLHLKALLNELIILEDELEKLMVSRETVEMTCAGYQELQGRLRLLQPHMQASSSCWEETVAQVERMLQRATNCPGTPDTPEERTPALPTPAPRPVTLIQDQDPIPEEQELEAYASDSDSDGEWQSSFLDLMTPEEREQQRREREESRRVLQELKSVLGLRASEAERQRWKQLLFSDQAALKPLLPEEPPEAHRVQETPETPPESKCTESNHLENCPQAAKGDGGDPRPSPTETEVEEEFSCGQSEGAGGVTCTNVLNTTEGTVHYQYDGTEEEGGGTGESGTWCPLVGRPPTLSVMDRLTEIHGSAALSFSSTLAAQVAARSHSFTNMEEQTFGDEEVEEEEQVTSRCLVHKRGQED</sequence>
<dbReference type="Pfam" id="PF12632">
    <property type="entry name" value="Vezatin"/>
    <property type="match status" value="1"/>
</dbReference>
<evidence type="ECO:0000256" key="13">
    <source>
        <dbReference type="SAM" id="Coils"/>
    </source>
</evidence>
<dbReference type="GeneID" id="108921014"/>
<keyword evidence="6" id="KW-1003">Cell membrane</keyword>
<dbReference type="GeneTree" id="ENSGT00390000003290"/>
<comment type="similarity">
    <text evidence="4">Belongs to the vezatin family.</text>
</comment>
<accession>A0A8C9V7W8</accession>
<comment type="subcellular location">
    <subcellularLocation>
        <location evidence="2">Cell junction</location>
        <location evidence="2">Adherens junction</location>
    </subcellularLocation>
    <subcellularLocation>
        <location evidence="3">Cell membrane</location>
        <topology evidence="3">Multi-pass membrane protein</topology>
    </subcellularLocation>
    <subcellularLocation>
        <location evidence="1">Nucleus</location>
    </subcellularLocation>
</comment>
<dbReference type="GO" id="GO:0005886">
    <property type="term" value="C:plasma membrane"/>
    <property type="evidence" value="ECO:0007669"/>
    <property type="project" value="UniProtKB-SubCell"/>
</dbReference>
<evidence type="ECO:0000256" key="14">
    <source>
        <dbReference type="SAM" id="MobiDB-lite"/>
    </source>
</evidence>
<evidence type="ECO:0000256" key="5">
    <source>
        <dbReference type="ARBA" id="ARBA00018125"/>
    </source>
</evidence>
<keyword evidence="10 13" id="KW-0175">Coiled coil</keyword>
<proteinExistence type="inferred from homology"/>
<keyword evidence="8" id="KW-0965">Cell junction</keyword>
<keyword evidence="11 15" id="KW-0472">Membrane</keyword>
<evidence type="ECO:0000313" key="17">
    <source>
        <dbReference type="Ensembl" id="ENSSFOP00015033908.2"/>
    </source>
</evidence>
<organism evidence="17 18">
    <name type="scientific">Scleropages formosus</name>
    <name type="common">Asian bonytongue</name>
    <name type="synonym">Osteoglossum formosum</name>
    <dbReference type="NCBI Taxonomy" id="113540"/>
    <lineage>
        <taxon>Eukaryota</taxon>
        <taxon>Metazoa</taxon>
        <taxon>Chordata</taxon>
        <taxon>Craniata</taxon>
        <taxon>Vertebrata</taxon>
        <taxon>Euteleostomi</taxon>
        <taxon>Actinopterygii</taxon>
        <taxon>Neopterygii</taxon>
        <taxon>Teleostei</taxon>
        <taxon>Osteoglossocephala</taxon>
        <taxon>Osteoglossomorpha</taxon>
        <taxon>Osteoglossiformes</taxon>
        <taxon>Osteoglossidae</taxon>
        <taxon>Scleropages</taxon>
    </lineage>
</organism>
<feature type="domain" description="Myosin-binding" evidence="16">
    <location>
        <begin position="156"/>
        <end position="460"/>
    </location>
</feature>
<dbReference type="InterPro" id="IPR026859">
    <property type="entry name" value="Myosin-bd"/>
</dbReference>
<feature type="region of interest" description="Disordered" evidence="14">
    <location>
        <begin position="636"/>
        <end position="705"/>
    </location>
</feature>
<dbReference type="Ensembl" id="ENSSFOT00015034286.2">
    <property type="protein sequence ID" value="ENSSFOP00015033908.2"/>
    <property type="gene ID" value="ENSSFOG00015021632.2"/>
</dbReference>
<dbReference type="PANTHER" id="PTHR15989:SF5">
    <property type="entry name" value="VEZATIN"/>
    <property type="match status" value="1"/>
</dbReference>
<dbReference type="GO" id="GO:0005634">
    <property type="term" value="C:nucleus"/>
    <property type="evidence" value="ECO:0007669"/>
    <property type="project" value="UniProtKB-SubCell"/>
</dbReference>
<dbReference type="RefSeq" id="XP_018585725.2">
    <property type="nucleotide sequence ID" value="XM_018730209.2"/>
</dbReference>
<evidence type="ECO:0000256" key="8">
    <source>
        <dbReference type="ARBA" id="ARBA00022949"/>
    </source>
</evidence>
<dbReference type="InterPro" id="IPR026858">
    <property type="entry name" value="Vezatin"/>
</dbReference>
<evidence type="ECO:0000256" key="9">
    <source>
        <dbReference type="ARBA" id="ARBA00022989"/>
    </source>
</evidence>
<evidence type="ECO:0000256" key="15">
    <source>
        <dbReference type="SAM" id="Phobius"/>
    </source>
</evidence>
<dbReference type="GO" id="GO:0098609">
    <property type="term" value="P:cell-cell adhesion"/>
    <property type="evidence" value="ECO:0007669"/>
    <property type="project" value="InterPro"/>
</dbReference>
<dbReference type="AlphaFoldDB" id="A0A8C9V7W8"/>
<evidence type="ECO:0000256" key="3">
    <source>
        <dbReference type="ARBA" id="ARBA00004651"/>
    </source>
</evidence>
<evidence type="ECO:0000256" key="10">
    <source>
        <dbReference type="ARBA" id="ARBA00023054"/>
    </source>
</evidence>
<evidence type="ECO:0000313" key="18">
    <source>
        <dbReference type="Proteomes" id="UP000694397"/>
    </source>
</evidence>
<reference evidence="17 18" key="1">
    <citation type="submission" date="2019-04" db="EMBL/GenBank/DDBJ databases">
        <authorList>
            <consortium name="Wellcome Sanger Institute Data Sharing"/>
        </authorList>
    </citation>
    <scope>NUCLEOTIDE SEQUENCE [LARGE SCALE GENOMIC DNA]</scope>
</reference>
<reference evidence="17" key="2">
    <citation type="submission" date="2025-08" db="UniProtKB">
        <authorList>
            <consortium name="Ensembl"/>
        </authorList>
    </citation>
    <scope>IDENTIFICATION</scope>
</reference>
<feature type="region of interest" description="Disordered" evidence="14">
    <location>
        <begin position="526"/>
        <end position="552"/>
    </location>
</feature>
<dbReference type="Proteomes" id="UP000694397">
    <property type="component" value="Chromosome 21"/>
</dbReference>
<evidence type="ECO:0000256" key="11">
    <source>
        <dbReference type="ARBA" id="ARBA00023136"/>
    </source>
</evidence>
<dbReference type="GO" id="GO:0005912">
    <property type="term" value="C:adherens junction"/>
    <property type="evidence" value="ECO:0007669"/>
    <property type="project" value="UniProtKB-SubCell"/>
</dbReference>
<evidence type="ECO:0000256" key="7">
    <source>
        <dbReference type="ARBA" id="ARBA00022692"/>
    </source>
</evidence>
<feature type="coiled-coil region" evidence="13">
    <location>
        <begin position="452"/>
        <end position="479"/>
    </location>
</feature>
<dbReference type="PANTHER" id="PTHR15989">
    <property type="entry name" value="VEZATIN"/>
    <property type="match status" value="1"/>
</dbReference>
<evidence type="ECO:0000256" key="1">
    <source>
        <dbReference type="ARBA" id="ARBA00004123"/>
    </source>
</evidence>
<feature type="transmembrane region" description="Helical" evidence="15">
    <location>
        <begin position="144"/>
        <end position="166"/>
    </location>
</feature>
<dbReference type="OrthoDB" id="21151at2759"/>
<feature type="compositionally biased region" description="Acidic residues" evidence="14">
    <location>
        <begin position="787"/>
        <end position="798"/>
    </location>
</feature>
<evidence type="ECO:0000256" key="2">
    <source>
        <dbReference type="ARBA" id="ARBA00004536"/>
    </source>
</evidence>
<dbReference type="GO" id="GO:0017022">
    <property type="term" value="F:myosin binding"/>
    <property type="evidence" value="ECO:0007669"/>
    <property type="project" value="InterPro"/>
</dbReference>
<keyword evidence="12" id="KW-0539">Nucleus</keyword>